<protein>
    <submittedName>
        <fullName evidence="2">Uncharacterized protein</fullName>
    </submittedName>
</protein>
<feature type="non-terminal residue" evidence="2">
    <location>
        <position position="46"/>
    </location>
</feature>
<organism evidence="2 3">
    <name type="scientific">Metamycoplasma alkalescens</name>
    <dbReference type="NCBI Taxonomy" id="45363"/>
    <lineage>
        <taxon>Bacteria</taxon>
        <taxon>Bacillati</taxon>
        <taxon>Mycoplasmatota</taxon>
        <taxon>Mycoplasmoidales</taxon>
        <taxon>Metamycoplasmataceae</taxon>
        <taxon>Metamycoplasma</taxon>
    </lineage>
</organism>
<feature type="transmembrane region" description="Helical" evidence="1">
    <location>
        <begin position="12"/>
        <end position="45"/>
    </location>
</feature>
<sequence>MITDSFLIQNINLLIGITILISSPFLLVSISFNAILALGGGIIIIW</sequence>
<dbReference type="AlphaFoldDB" id="A0A3B0P0Y7"/>
<proteinExistence type="predicted"/>
<evidence type="ECO:0000313" key="3">
    <source>
        <dbReference type="Proteomes" id="UP000259864"/>
    </source>
</evidence>
<reference evidence="3" key="1">
    <citation type="submission" date="2018-06" db="EMBL/GenBank/DDBJ databases">
        <authorList>
            <consortium name="Pathogen Informatics"/>
        </authorList>
    </citation>
    <scope>NUCLEOTIDE SEQUENCE [LARGE SCALE GENOMIC DNA]</scope>
    <source>
        <strain evidence="3">NCTC10135</strain>
    </source>
</reference>
<gene>
    <name evidence="2" type="ORF">NCTC10135_00559</name>
</gene>
<accession>A0A3B0P0Y7</accession>
<dbReference type="KEGG" id="mala:NCTC10135_00559"/>
<dbReference type="Proteomes" id="UP000259864">
    <property type="component" value="Chromosome 1"/>
</dbReference>
<keyword evidence="1" id="KW-0472">Membrane</keyword>
<name>A0A3B0P0Y7_9BACT</name>
<keyword evidence="1" id="KW-1133">Transmembrane helix</keyword>
<evidence type="ECO:0000256" key="1">
    <source>
        <dbReference type="SAM" id="Phobius"/>
    </source>
</evidence>
<evidence type="ECO:0000313" key="2">
    <source>
        <dbReference type="EMBL" id="SYV90050.1"/>
    </source>
</evidence>
<dbReference type="EMBL" id="LS991949">
    <property type="protein sequence ID" value="SYV90050.1"/>
    <property type="molecule type" value="Genomic_DNA"/>
</dbReference>
<keyword evidence="1" id="KW-0812">Transmembrane</keyword>